<feature type="region of interest" description="Disordered" evidence="1">
    <location>
        <begin position="76"/>
        <end position="115"/>
    </location>
</feature>
<dbReference type="STRING" id="44251.PDUR_18500"/>
<feature type="compositionally biased region" description="Basic and acidic residues" evidence="1">
    <location>
        <begin position="100"/>
        <end position="115"/>
    </location>
</feature>
<keyword evidence="2" id="KW-0472">Membrane</keyword>
<dbReference type="EMBL" id="CP009288">
    <property type="protein sequence ID" value="AIQ13685.1"/>
    <property type="molecule type" value="Genomic_DNA"/>
</dbReference>
<proteinExistence type="predicted"/>
<feature type="transmembrane region" description="Helical" evidence="2">
    <location>
        <begin position="32"/>
        <end position="51"/>
    </location>
</feature>
<dbReference type="KEGG" id="pdu:PDUR_18500"/>
<dbReference type="AlphaFoldDB" id="A0A089HSF2"/>
<dbReference type="RefSeq" id="WP_042207484.1">
    <property type="nucleotide sequence ID" value="NZ_CP009288.1"/>
</dbReference>
<sequence>MKRHALIFWTAVLLAVFGLVSGLETDGLSSLKGFIVPVALFLVLFLLYKFPPRRFTGSGNRRQPKIKVKPSQKTLAKVAGMRKSPPPAGKRKTYPFRVIEGSKGKNEDEQLPRYH</sequence>
<name>A0A089HSF2_PAEDU</name>
<keyword evidence="2" id="KW-0812">Transmembrane</keyword>
<dbReference type="OrthoDB" id="2660621at2"/>
<protein>
    <submittedName>
        <fullName evidence="3">Uncharacterized protein</fullName>
    </submittedName>
</protein>
<evidence type="ECO:0000313" key="3">
    <source>
        <dbReference type="EMBL" id="AIQ13685.1"/>
    </source>
</evidence>
<keyword evidence="2" id="KW-1133">Transmembrane helix</keyword>
<accession>A0A089HSF2</accession>
<evidence type="ECO:0000313" key="4">
    <source>
        <dbReference type="Proteomes" id="UP000029409"/>
    </source>
</evidence>
<dbReference type="Proteomes" id="UP000029409">
    <property type="component" value="Chromosome"/>
</dbReference>
<keyword evidence="4" id="KW-1185">Reference proteome</keyword>
<reference evidence="3 4" key="1">
    <citation type="submission" date="2014-08" db="EMBL/GenBank/DDBJ databases">
        <title>Comparative genomics of the Paenibacillus odorifer group.</title>
        <authorList>
            <person name="den Bakker H.C."/>
            <person name="Tsai Y.-C."/>
            <person name="Martin N."/>
            <person name="Korlach J."/>
            <person name="Wiedmann M."/>
        </authorList>
    </citation>
    <scope>NUCLEOTIDE SEQUENCE [LARGE SCALE GENOMIC DNA]</scope>
    <source>
        <strain evidence="3 4">DSM 1735</strain>
    </source>
</reference>
<dbReference type="eggNOG" id="ENOG5033DUF">
    <property type="taxonomic scope" value="Bacteria"/>
</dbReference>
<gene>
    <name evidence="3" type="ORF">PDUR_18500</name>
</gene>
<evidence type="ECO:0000256" key="1">
    <source>
        <dbReference type="SAM" id="MobiDB-lite"/>
    </source>
</evidence>
<organism evidence="3 4">
    <name type="scientific">Paenibacillus durus</name>
    <name type="common">Paenibacillus azotofixans</name>
    <dbReference type="NCBI Taxonomy" id="44251"/>
    <lineage>
        <taxon>Bacteria</taxon>
        <taxon>Bacillati</taxon>
        <taxon>Bacillota</taxon>
        <taxon>Bacilli</taxon>
        <taxon>Bacillales</taxon>
        <taxon>Paenibacillaceae</taxon>
        <taxon>Paenibacillus</taxon>
    </lineage>
</organism>
<evidence type="ECO:0000256" key="2">
    <source>
        <dbReference type="SAM" id="Phobius"/>
    </source>
</evidence>